<comment type="similarity">
    <text evidence="1">Belongs to the universal ribosomal protein uS14 family.</text>
</comment>
<dbReference type="GO" id="GO:0002181">
    <property type="term" value="P:cytoplasmic translation"/>
    <property type="evidence" value="ECO:0007669"/>
    <property type="project" value="TreeGrafter"/>
</dbReference>
<dbReference type="Gene3D" id="4.10.830.10">
    <property type="entry name" value="30s Ribosomal Protein S14, Chain N"/>
    <property type="match status" value="1"/>
</dbReference>
<evidence type="ECO:0000256" key="3">
    <source>
        <dbReference type="ARBA" id="ARBA00022980"/>
    </source>
</evidence>
<gene>
    <name evidence="9" type="primary">LOC121103098</name>
</gene>
<reference evidence="9" key="1">
    <citation type="submission" date="2025-08" db="UniProtKB">
        <authorList>
            <consortium name="RefSeq"/>
        </authorList>
    </citation>
    <scope>IDENTIFICATION</scope>
    <source>
        <tissue evidence="9">Whole blood</tissue>
    </source>
</reference>
<dbReference type="GO" id="GO:0003735">
    <property type="term" value="F:structural constituent of ribosome"/>
    <property type="evidence" value="ECO:0007669"/>
    <property type="project" value="InterPro"/>
</dbReference>
<dbReference type="RefSeq" id="XP_040487794.1">
    <property type="nucleotide sequence ID" value="XM_040631860.1"/>
</dbReference>
<evidence type="ECO:0000313" key="9">
    <source>
        <dbReference type="RefSeq" id="XP_040487794.1"/>
    </source>
</evidence>
<evidence type="ECO:0000256" key="6">
    <source>
        <dbReference type="ARBA" id="ARBA00035455"/>
    </source>
</evidence>
<keyword evidence="3" id="KW-0689">Ribosomal protein</keyword>
<dbReference type="FunFam" id="4.10.830.10:FF:000002">
    <property type="entry name" value="40S ribosomal protein S29"/>
    <property type="match status" value="1"/>
</dbReference>
<dbReference type="GeneID" id="121103098"/>
<evidence type="ECO:0000256" key="4">
    <source>
        <dbReference type="ARBA" id="ARBA00023274"/>
    </source>
</evidence>
<dbReference type="OrthoDB" id="9721807at2759"/>
<evidence type="ECO:0000256" key="5">
    <source>
        <dbReference type="ARBA" id="ARBA00035167"/>
    </source>
</evidence>
<comment type="function">
    <text evidence="7">Component of the small ribosomal subunit. The ribosome is a large ribonucleoprotein complex responsible for the synthesis of proteins in the cell.</text>
</comment>
<accession>A0A8M1G6F8</accession>
<sequence>MGHQQFYWSHLRKSGQRSCCICSNLHGLILIYGLNMCPQGFCQYSRDTGFIKLD</sequence>
<dbReference type="Proteomes" id="UP000261680">
    <property type="component" value="Unplaced"/>
</dbReference>
<evidence type="ECO:0000256" key="2">
    <source>
        <dbReference type="ARBA" id="ARBA00011542"/>
    </source>
</evidence>
<dbReference type="GO" id="GO:0008270">
    <property type="term" value="F:zinc ion binding"/>
    <property type="evidence" value="ECO:0007669"/>
    <property type="project" value="InterPro"/>
</dbReference>
<evidence type="ECO:0000256" key="7">
    <source>
        <dbReference type="ARBA" id="ARBA00045746"/>
    </source>
</evidence>
<keyword evidence="8" id="KW-1185">Reference proteome</keyword>
<dbReference type="GO" id="GO:0022627">
    <property type="term" value="C:cytosolic small ribosomal subunit"/>
    <property type="evidence" value="ECO:0007669"/>
    <property type="project" value="TreeGrafter"/>
</dbReference>
<name>A0A8M1G6F8_URSMA</name>
<comment type="subunit">
    <text evidence="2">Component of the 40S small ribosomal subunit.</text>
</comment>
<protein>
    <recommendedName>
        <fullName evidence="5">Small ribosomal subunit protein uS14</fullName>
    </recommendedName>
    <alternativeName>
        <fullName evidence="6">40S ribosomal protein S29</fullName>
    </alternativeName>
</protein>
<evidence type="ECO:0000313" key="8">
    <source>
        <dbReference type="Proteomes" id="UP000261680"/>
    </source>
</evidence>
<organism evidence="8 9">
    <name type="scientific">Ursus maritimus</name>
    <name type="common">Polar bear</name>
    <name type="synonym">Thalarctos maritimus</name>
    <dbReference type="NCBI Taxonomy" id="29073"/>
    <lineage>
        <taxon>Eukaryota</taxon>
        <taxon>Metazoa</taxon>
        <taxon>Chordata</taxon>
        <taxon>Craniata</taxon>
        <taxon>Vertebrata</taxon>
        <taxon>Euteleostomi</taxon>
        <taxon>Mammalia</taxon>
        <taxon>Eutheria</taxon>
        <taxon>Laurasiatheria</taxon>
        <taxon>Carnivora</taxon>
        <taxon>Caniformia</taxon>
        <taxon>Ursidae</taxon>
        <taxon>Ursus</taxon>
    </lineage>
</organism>
<dbReference type="InterPro" id="IPR043140">
    <property type="entry name" value="Ribosomal_uS14_sf"/>
</dbReference>
<dbReference type="InterPro" id="IPR039744">
    <property type="entry name" value="RIbosomal_uS14_euk_arc"/>
</dbReference>
<proteinExistence type="inferred from homology"/>
<dbReference type="KEGG" id="umr:121103098"/>
<evidence type="ECO:0000256" key="1">
    <source>
        <dbReference type="ARBA" id="ARBA00009083"/>
    </source>
</evidence>
<dbReference type="PANTHER" id="PTHR12010">
    <property type="entry name" value="40S RIBOSOMAL PROTEIN S29"/>
    <property type="match status" value="1"/>
</dbReference>
<dbReference type="PANTHER" id="PTHR12010:SF25">
    <property type="entry name" value="40S RIBOSOMAL PROTEIN S29 PSEUDOGENE"/>
    <property type="match status" value="1"/>
</dbReference>
<dbReference type="AlphaFoldDB" id="A0A8M1G6F8"/>
<keyword evidence="4" id="KW-0687">Ribonucleoprotein</keyword>